<dbReference type="Proteomes" id="UP000827976">
    <property type="component" value="Chromosome 5"/>
</dbReference>
<proteinExistence type="predicted"/>
<accession>A0ACB7W877</accession>
<reference evidence="2" key="1">
    <citation type="journal article" date="2022" name="Nat. Commun.">
        <title>Chromosome evolution and the genetic basis of agronomically important traits in greater yam.</title>
        <authorList>
            <person name="Bredeson J.V."/>
            <person name="Lyons J.B."/>
            <person name="Oniyinde I.O."/>
            <person name="Okereke N.R."/>
            <person name="Kolade O."/>
            <person name="Nnabue I."/>
            <person name="Nwadili C.O."/>
            <person name="Hribova E."/>
            <person name="Parker M."/>
            <person name="Nwogha J."/>
            <person name="Shu S."/>
            <person name="Carlson J."/>
            <person name="Kariba R."/>
            <person name="Muthemba S."/>
            <person name="Knop K."/>
            <person name="Barton G.J."/>
            <person name="Sherwood A.V."/>
            <person name="Lopez-Montes A."/>
            <person name="Asiedu R."/>
            <person name="Jamnadass R."/>
            <person name="Muchugi A."/>
            <person name="Goodstein D."/>
            <person name="Egesi C.N."/>
            <person name="Featherston J."/>
            <person name="Asfaw A."/>
            <person name="Simpson G.G."/>
            <person name="Dolezel J."/>
            <person name="Hendre P.S."/>
            <person name="Van Deynze A."/>
            <person name="Kumar P.L."/>
            <person name="Obidiegwu J.E."/>
            <person name="Bhattacharjee R."/>
            <person name="Rokhsar D.S."/>
        </authorList>
    </citation>
    <scope>NUCLEOTIDE SEQUENCE [LARGE SCALE GENOMIC DNA]</scope>
    <source>
        <strain evidence="2">cv. TDa95/00328</strain>
    </source>
</reference>
<dbReference type="EMBL" id="CM037015">
    <property type="protein sequence ID" value="KAH7683653.1"/>
    <property type="molecule type" value="Genomic_DNA"/>
</dbReference>
<sequence length="155" mass="17921">MLTRNKSIFHLEEDDDINEEEQEEEEDDDDYKAMEEKKSFVGLQIVIQHQNQNSNIVTKHILKAPQVVQQSSSHSGFLNSCHLCKRKLSLQMDVYMYRGDQGYCTPECRSRQMIIDERRELEASSSEHIISFPLHHEVALEVKNSDPQSRVSAAA</sequence>
<keyword evidence="2" id="KW-1185">Reference proteome</keyword>
<evidence type="ECO:0000313" key="1">
    <source>
        <dbReference type="EMBL" id="KAH7683653.1"/>
    </source>
</evidence>
<name>A0ACB7W877_DIOAL</name>
<evidence type="ECO:0000313" key="2">
    <source>
        <dbReference type="Proteomes" id="UP000827976"/>
    </source>
</evidence>
<organism evidence="1 2">
    <name type="scientific">Dioscorea alata</name>
    <name type="common">Purple yam</name>
    <dbReference type="NCBI Taxonomy" id="55571"/>
    <lineage>
        <taxon>Eukaryota</taxon>
        <taxon>Viridiplantae</taxon>
        <taxon>Streptophyta</taxon>
        <taxon>Embryophyta</taxon>
        <taxon>Tracheophyta</taxon>
        <taxon>Spermatophyta</taxon>
        <taxon>Magnoliopsida</taxon>
        <taxon>Liliopsida</taxon>
        <taxon>Dioscoreales</taxon>
        <taxon>Dioscoreaceae</taxon>
        <taxon>Dioscorea</taxon>
    </lineage>
</organism>
<protein>
    <submittedName>
        <fullName evidence="1">Zf-FLZ domain-containing protein</fullName>
    </submittedName>
</protein>
<gene>
    <name evidence="1" type="ORF">IHE45_05G197100</name>
</gene>
<comment type="caution">
    <text evidence="1">The sequence shown here is derived from an EMBL/GenBank/DDBJ whole genome shotgun (WGS) entry which is preliminary data.</text>
</comment>